<sequence length="136" mass="15469">MAPSRVERDEISHKNLFNELAKSLLETSTAVTREIRNTECQAALCLPQLGRGYAGLLFSHPLSGHALWRFIMSHHIKGNKYHQRDGWSIVGFLRDCYLEGHCLECSMFSRIAQGHAKYGKFIRILTLSINVIMIVP</sequence>
<dbReference type="Proteomes" id="UP001234178">
    <property type="component" value="Unassembled WGS sequence"/>
</dbReference>
<dbReference type="EMBL" id="JAOYFB010000002">
    <property type="protein sequence ID" value="KAK4008403.1"/>
    <property type="molecule type" value="Genomic_DNA"/>
</dbReference>
<gene>
    <name evidence="1" type="ORF">OUZ56_013543</name>
</gene>
<organism evidence="1 2">
    <name type="scientific">Daphnia magna</name>
    <dbReference type="NCBI Taxonomy" id="35525"/>
    <lineage>
        <taxon>Eukaryota</taxon>
        <taxon>Metazoa</taxon>
        <taxon>Ecdysozoa</taxon>
        <taxon>Arthropoda</taxon>
        <taxon>Crustacea</taxon>
        <taxon>Branchiopoda</taxon>
        <taxon>Diplostraca</taxon>
        <taxon>Cladocera</taxon>
        <taxon>Anomopoda</taxon>
        <taxon>Daphniidae</taxon>
        <taxon>Daphnia</taxon>
    </lineage>
</organism>
<evidence type="ECO:0000313" key="1">
    <source>
        <dbReference type="EMBL" id="KAK4008403.1"/>
    </source>
</evidence>
<keyword evidence="2" id="KW-1185">Reference proteome</keyword>
<proteinExistence type="predicted"/>
<protein>
    <submittedName>
        <fullName evidence="1">Uncharacterized protein</fullName>
    </submittedName>
</protein>
<evidence type="ECO:0000313" key="2">
    <source>
        <dbReference type="Proteomes" id="UP001234178"/>
    </source>
</evidence>
<reference evidence="1 2" key="1">
    <citation type="journal article" date="2023" name="Nucleic Acids Res.">
        <title>The hologenome of Daphnia magna reveals possible DNA methylation and microbiome-mediated evolution of the host genome.</title>
        <authorList>
            <person name="Chaturvedi A."/>
            <person name="Li X."/>
            <person name="Dhandapani V."/>
            <person name="Marshall H."/>
            <person name="Kissane S."/>
            <person name="Cuenca-Cambronero M."/>
            <person name="Asole G."/>
            <person name="Calvet F."/>
            <person name="Ruiz-Romero M."/>
            <person name="Marangio P."/>
            <person name="Guigo R."/>
            <person name="Rago D."/>
            <person name="Mirbahai L."/>
            <person name="Eastwood N."/>
            <person name="Colbourne J.K."/>
            <person name="Zhou J."/>
            <person name="Mallon E."/>
            <person name="Orsini L."/>
        </authorList>
    </citation>
    <scope>NUCLEOTIDE SEQUENCE [LARGE SCALE GENOMIC DNA]</scope>
    <source>
        <strain evidence="1">LRV0_1</strain>
    </source>
</reference>
<comment type="caution">
    <text evidence="1">The sequence shown here is derived from an EMBL/GenBank/DDBJ whole genome shotgun (WGS) entry which is preliminary data.</text>
</comment>
<name>A0ABQ9Z680_9CRUS</name>
<accession>A0ABQ9Z680</accession>